<proteinExistence type="predicted"/>
<sequence>MHLPPAEVGNEHVDELLDWWLEQPLQVGFLPTPVAEQAFRRSRQHPTLRTLLIGGDRLRQFDSAPGFAVINKTTARLKPPWWRPLVPCSRAGRCISAARRQ</sequence>
<dbReference type="HOGENOM" id="CLU_2297690_0_0_6"/>
<dbReference type="EMBL" id="AEAH01002550">
    <property type="protein sequence ID" value="EGH34455.1"/>
    <property type="molecule type" value="Genomic_DNA"/>
</dbReference>
<accession>F3FW63</accession>
<gene>
    <name evidence="1" type="ORF">PSYJA_38129</name>
</gene>
<organism evidence="1 2">
    <name type="scientific">Pseudomonas syringae pv. japonica str. M301072</name>
    <dbReference type="NCBI Taxonomy" id="629262"/>
    <lineage>
        <taxon>Bacteria</taxon>
        <taxon>Pseudomonadati</taxon>
        <taxon>Pseudomonadota</taxon>
        <taxon>Gammaproteobacteria</taxon>
        <taxon>Pseudomonadales</taxon>
        <taxon>Pseudomonadaceae</taxon>
        <taxon>Pseudomonas</taxon>
        <taxon>Pseudomonas syringae</taxon>
    </lineage>
</organism>
<protein>
    <submittedName>
        <fullName evidence="1">Amino acid adenylation</fullName>
    </submittedName>
</protein>
<dbReference type="AlphaFoldDB" id="F3FW63"/>
<name>F3FW63_PSESX</name>
<evidence type="ECO:0000313" key="1">
    <source>
        <dbReference type="EMBL" id="EGH34455.1"/>
    </source>
</evidence>
<comment type="caution">
    <text evidence="1">The sequence shown here is derived from an EMBL/GenBank/DDBJ whole genome shotgun (WGS) entry which is preliminary data.</text>
</comment>
<dbReference type="Proteomes" id="UP000004471">
    <property type="component" value="Unassembled WGS sequence"/>
</dbReference>
<reference evidence="1 2" key="1">
    <citation type="journal article" date="2011" name="PLoS Pathog.">
        <title>Dynamic evolution of pathogenicity revealed by sequencing and comparative genomics of 19 Pseudomonas syringae isolates.</title>
        <authorList>
            <person name="Baltrus D.A."/>
            <person name="Nishimura M.T."/>
            <person name="Romanchuk A."/>
            <person name="Chang J.H."/>
            <person name="Mukhtar M.S."/>
            <person name="Cherkis K."/>
            <person name="Roach J."/>
            <person name="Grant S.R."/>
            <person name="Jones C.D."/>
            <person name="Dangl J.L."/>
        </authorList>
    </citation>
    <scope>NUCLEOTIDE SEQUENCE [LARGE SCALE GENOMIC DNA]</scope>
    <source>
        <strain evidence="2">M301072PT</strain>
    </source>
</reference>
<feature type="non-terminal residue" evidence="1">
    <location>
        <position position="101"/>
    </location>
</feature>
<evidence type="ECO:0000313" key="2">
    <source>
        <dbReference type="Proteomes" id="UP000004471"/>
    </source>
</evidence>